<evidence type="ECO:0000313" key="7">
    <source>
        <dbReference type="EMBL" id="NEN74805.1"/>
    </source>
</evidence>
<dbReference type="InterPro" id="IPR027417">
    <property type="entry name" value="P-loop_NTPase"/>
</dbReference>
<proteinExistence type="inferred from homology"/>
<evidence type="ECO:0000256" key="1">
    <source>
        <dbReference type="ARBA" id="ARBA00005417"/>
    </source>
</evidence>
<dbReference type="PANTHER" id="PTHR42788:SF19">
    <property type="entry name" value="ALIPHATIC SULFONATES IMPORT ATP-BINDING PROTEIN SSUB 2"/>
    <property type="match status" value="1"/>
</dbReference>
<dbReference type="Pfam" id="PF00005">
    <property type="entry name" value="ABC_tran"/>
    <property type="match status" value="1"/>
</dbReference>
<feature type="domain" description="ABC transporter" evidence="6">
    <location>
        <begin position="6"/>
        <end position="231"/>
    </location>
</feature>
<reference evidence="7 8" key="1">
    <citation type="submission" date="2020-02" db="EMBL/GenBank/DDBJ databases">
        <title>Pelistega sp. NLN82 were isolated from wild rodents of the Hainan Island.</title>
        <authorList>
            <person name="Niu N."/>
            <person name="Zhou J."/>
        </authorList>
    </citation>
    <scope>NUCLEOTIDE SEQUENCE [LARGE SCALE GENOMIC DNA]</scope>
    <source>
        <strain evidence="7 8">NLN82</strain>
    </source>
</reference>
<dbReference type="InterPro" id="IPR003439">
    <property type="entry name" value="ABC_transporter-like_ATP-bd"/>
</dbReference>
<keyword evidence="3" id="KW-0472">Membrane</keyword>
<dbReference type="Proteomes" id="UP000477651">
    <property type="component" value="Unassembled WGS sequence"/>
</dbReference>
<dbReference type="GO" id="GO:0016887">
    <property type="term" value="F:ATP hydrolysis activity"/>
    <property type="evidence" value="ECO:0007669"/>
    <property type="project" value="InterPro"/>
</dbReference>
<dbReference type="InterPro" id="IPR017871">
    <property type="entry name" value="ABC_transporter-like_CS"/>
</dbReference>
<dbReference type="RefSeq" id="WP_163763619.1">
    <property type="nucleotide sequence ID" value="NZ_JAAGYR010000001.1"/>
</dbReference>
<dbReference type="InterPro" id="IPR050166">
    <property type="entry name" value="ABC_transporter_ATP-bind"/>
</dbReference>
<evidence type="ECO:0000256" key="3">
    <source>
        <dbReference type="ARBA" id="ARBA00022475"/>
    </source>
</evidence>
<keyword evidence="8" id="KW-1185">Reference proteome</keyword>
<keyword evidence="3" id="KW-1003">Cell membrane</keyword>
<name>A0A6L9Y3T7_9BURK</name>
<comment type="similarity">
    <text evidence="1">Belongs to the ABC transporter superfamily.</text>
</comment>
<keyword evidence="4" id="KW-0547">Nucleotide-binding</keyword>
<evidence type="ECO:0000256" key="5">
    <source>
        <dbReference type="ARBA" id="ARBA00022840"/>
    </source>
</evidence>
<keyword evidence="2" id="KW-0813">Transport</keyword>
<accession>A0A6L9Y3T7</accession>
<dbReference type="SUPFAM" id="SSF52540">
    <property type="entry name" value="P-loop containing nucleoside triphosphate hydrolases"/>
    <property type="match status" value="1"/>
</dbReference>
<dbReference type="Gene3D" id="3.40.50.300">
    <property type="entry name" value="P-loop containing nucleotide triphosphate hydrolases"/>
    <property type="match status" value="1"/>
</dbReference>
<sequence length="249" mass="28038">MKITGILLQEVSLQYEQTVLCNGVSAHFSAGKWHSILGASGIGKSSLLKAIAGLLEKEQLKGTIQADDGNDLHHRIAWMAQDDLLLPWLTVIENVYLGYHLRQEKSDSIKTKALDLLTKVGLAAFAQRMPYQLSGGQRQRVALARTLMEEKPIVLMDEPFSALDAVTRLQLQQLFVQLLRDKTVLLITHDPLEALRLSQEVWLMQHKSPFLSSIVQLDSTTPRQLDDHKVLFWQNQILTLMESETLSSC</sequence>
<keyword evidence="5 7" id="KW-0067">ATP-binding</keyword>
<dbReference type="EMBL" id="JAAGYR010000001">
    <property type="protein sequence ID" value="NEN74805.1"/>
    <property type="molecule type" value="Genomic_DNA"/>
</dbReference>
<dbReference type="AlphaFoldDB" id="A0A6L9Y3T7"/>
<dbReference type="InterPro" id="IPR003593">
    <property type="entry name" value="AAA+_ATPase"/>
</dbReference>
<protein>
    <submittedName>
        <fullName evidence="7">ABC transporter ATP-binding protein</fullName>
    </submittedName>
</protein>
<dbReference type="PROSITE" id="PS00211">
    <property type="entry name" value="ABC_TRANSPORTER_1"/>
    <property type="match status" value="1"/>
</dbReference>
<dbReference type="SMART" id="SM00382">
    <property type="entry name" value="AAA"/>
    <property type="match status" value="1"/>
</dbReference>
<gene>
    <name evidence="7" type="ORF">F9B74_00470</name>
</gene>
<evidence type="ECO:0000313" key="8">
    <source>
        <dbReference type="Proteomes" id="UP000477651"/>
    </source>
</evidence>
<comment type="caution">
    <text evidence="7">The sequence shown here is derived from an EMBL/GenBank/DDBJ whole genome shotgun (WGS) entry which is preliminary data.</text>
</comment>
<evidence type="ECO:0000256" key="2">
    <source>
        <dbReference type="ARBA" id="ARBA00022448"/>
    </source>
</evidence>
<evidence type="ECO:0000259" key="6">
    <source>
        <dbReference type="PROSITE" id="PS50893"/>
    </source>
</evidence>
<dbReference type="GO" id="GO:0005524">
    <property type="term" value="F:ATP binding"/>
    <property type="evidence" value="ECO:0007669"/>
    <property type="project" value="UniProtKB-KW"/>
</dbReference>
<organism evidence="7 8">
    <name type="scientific">Pelistega ratti</name>
    <dbReference type="NCBI Taxonomy" id="2652177"/>
    <lineage>
        <taxon>Bacteria</taxon>
        <taxon>Pseudomonadati</taxon>
        <taxon>Pseudomonadota</taxon>
        <taxon>Betaproteobacteria</taxon>
        <taxon>Burkholderiales</taxon>
        <taxon>Alcaligenaceae</taxon>
        <taxon>Pelistega</taxon>
    </lineage>
</organism>
<dbReference type="PROSITE" id="PS50893">
    <property type="entry name" value="ABC_TRANSPORTER_2"/>
    <property type="match status" value="1"/>
</dbReference>
<evidence type="ECO:0000256" key="4">
    <source>
        <dbReference type="ARBA" id="ARBA00022741"/>
    </source>
</evidence>
<dbReference type="PANTHER" id="PTHR42788">
    <property type="entry name" value="TAURINE IMPORT ATP-BINDING PROTEIN-RELATED"/>
    <property type="match status" value="1"/>
</dbReference>